<dbReference type="Proteomes" id="UP000245535">
    <property type="component" value="Unassembled WGS sequence"/>
</dbReference>
<dbReference type="Gene3D" id="3.60.15.10">
    <property type="entry name" value="Ribonuclease Z/Hydroxyacylglutathione hydrolase-like"/>
    <property type="match status" value="1"/>
</dbReference>
<proteinExistence type="predicted"/>
<keyword evidence="2" id="KW-0378">Hydrolase</keyword>
<protein>
    <submittedName>
        <fullName evidence="2">Glyoxylase-like metal-dependent hydrolase (Beta-lactamase superfamily II)</fullName>
    </submittedName>
</protein>
<dbReference type="EMBL" id="QGDO01000001">
    <property type="protein sequence ID" value="PWJ44948.1"/>
    <property type="molecule type" value="Genomic_DNA"/>
</dbReference>
<dbReference type="InterPro" id="IPR001279">
    <property type="entry name" value="Metallo-B-lactamas"/>
</dbReference>
<dbReference type="InterPro" id="IPR050855">
    <property type="entry name" value="NDM-1-like"/>
</dbReference>
<feature type="domain" description="Metallo-beta-lactamase" evidence="1">
    <location>
        <begin position="28"/>
        <end position="198"/>
    </location>
</feature>
<dbReference type="SMART" id="SM00849">
    <property type="entry name" value="Lactamase_B"/>
    <property type="match status" value="1"/>
</dbReference>
<keyword evidence="3" id="KW-1185">Reference proteome</keyword>
<dbReference type="GO" id="GO:0016787">
    <property type="term" value="F:hydrolase activity"/>
    <property type="evidence" value="ECO:0007669"/>
    <property type="project" value="UniProtKB-KW"/>
</dbReference>
<dbReference type="OrthoDB" id="9802248at2"/>
<dbReference type="AlphaFoldDB" id="A0A315ZJD7"/>
<dbReference type="SUPFAM" id="SSF56281">
    <property type="entry name" value="Metallo-hydrolase/oxidoreductase"/>
    <property type="match status" value="1"/>
</dbReference>
<sequence length="279" mass="32473">MISTQSFIHEEVQGFKFGYAPFGKPSLFVHTYFIDGLLIDTGQRKLHKQIIASTKDLPVEKIFITHHHEDHTGNIPSLQKLHQCPVYSSEKTSELMKNPPRLSFIQKVMYSQREAYHDLIPIKDKVSTNNFEFEIIPIPGHASDMVALYEPNRKWLFSADLYINSYIGYFLSNESISDQIESTQRILKLDFDTLFCAHNPQLQNGKIQLEKKLRFMENFFDDVAKLHTKGFSENEIFKTLNLKENHLVKILSNENLSKMNMVRSVIRDIKRKNKHAINS</sequence>
<gene>
    <name evidence="2" type="ORF">BC781_1011341</name>
</gene>
<dbReference type="RefSeq" id="WP_158281415.1">
    <property type="nucleotide sequence ID" value="NZ_QGDO01000001.1"/>
</dbReference>
<dbReference type="Pfam" id="PF00753">
    <property type="entry name" value="Lactamase_B"/>
    <property type="match status" value="1"/>
</dbReference>
<dbReference type="InterPro" id="IPR036866">
    <property type="entry name" value="RibonucZ/Hydroxyglut_hydro"/>
</dbReference>
<evidence type="ECO:0000259" key="1">
    <source>
        <dbReference type="SMART" id="SM00849"/>
    </source>
</evidence>
<accession>A0A315ZJD7</accession>
<organism evidence="2 3">
    <name type="scientific">Sediminitomix flava</name>
    <dbReference type="NCBI Taxonomy" id="379075"/>
    <lineage>
        <taxon>Bacteria</taxon>
        <taxon>Pseudomonadati</taxon>
        <taxon>Bacteroidota</taxon>
        <taxon>Cytophagia</taxon>
        <taxon>Cytophagales</taxon>
        <taxon>Flammeovirgaceae</taxon>
        <taxon>Sediminitomix</taxon>
    </lineage>
</organism>
<evidence type="ECO:0000313" key="3">
    <source>
        <dbReference type="Proteomes" id="UP000245535"/>
    </source>
</evidence>
<name>A0A315ZJD7_SEDFL</name>
<comment type="caution">
    <text evidence="2">The sequence shown here is derived from an EMBL/GenBank/DDBJ whole genome shotgun (WGS) entry which is preliminary data.</text>
</comment>
<reference evidence="2 3" key="1">
    <citation type="submission" date="2018-03" db="EMBL/GenBank/DDBJ databases">
        <title>Genomic Encyclopedia of Archaeal and Bacterial Type Strains, Phase II (KMG-II): from individual species to whole genera.</title>
        <authorList>
            <person name="Goeker M."/>
        </authorList>
    </citation>
    <scope>NUCLEOTIDE SEQUENCE [LARGE SCALE GENOMIC DNA]</scope>
    <source>
        <strain evidence="2 3">DSM 28229</strain>
    </source>
</reference>
<dbReference type="PANTHER" id="PTHR42951:SF17">
    <property type="entry name" value="METALLO-BETA-LACTAMASE DOMAIN-CONTAINING PROTEIN"/>
    <property type="match status" value="1"/>
</dbReference>
<evidence type="ECO:0000313" key="2">
    <source>
        <dbReference type="EMBL" id="PWJ44948.1"/>
    </source>
</evidence>
<dbReference type="PANTHER" id="PTHR42951">
    <property type="entry name" value="METALLO-BETA-LACTAMASE DOMAIN-CONTAINING"/>
    <property type="match status" value="1"/>
</dbReference>